<sequence length="283" mass="30891">MKPFIIFMLMLAPYAITHAQHRETIHLWPDAVPGETTARHAAVPTSDTSRGVVRLTDVTDPILEVYPANPAHAKNVGVIICPGGGYNILAINLEGYEIAQWLNQLGYTAFVLQYRVPKKEAGALQDAQRAMRIVRSRAKEWKLDPEKIGMMGFSAGGSLTARTATQYNVKAYMPVDKADSLSARPAFGMLIYPAYLDRGEGRTLTPELHIDKQTPPMFLFATADDTYGNSALVMAGALRDAGVPAELHFYAKGGHGYGLRPGNSAAEVWPTLAAKWLEHAGTR</sequence>
<dbReference type="OrthoDB" id="9794725at2"/>
<dbReference type="STRING" id="634771.SAMN04488128_10665"/>
<dbReference type="PANTHER" id="PTHR48081">
    <property type="entry name" value="AB HYDROLASE SUPERFAMILY PROTEIN C4A8.06C"/>
    <property type="match status" value="1"/>
</dbReference>
<keyword evidence="1" id="KW-0378">Hydrolase</keyword>
<dbReference type="Pfam" id="PF20434">
    <property type="entry name" value="BD-FAE"/>
    <property type="match status" value="1"/>
</dbReference>
<feature type="domain" description="BD-FAE-like" evidence="2">
    <location>
        <begin position="65"/>
        <end position="170"/>
    </location>
</feature>
<dbReference type="PANTHER" id="PTHR48081:SF6">
    <property type="entry name" value="PEPTIDASE S9 PROLYL OLIGOPEPTIDASE CATALYTIC DOMAIN-CONTAINING PROTEIN"/>
    <property type="match status" value="1"/>
</dbReference>
<evidence type="ECO:0000259" key="2">
    <source>
        <dbReference type="Pfam" id="PF20434"/>
    </source>
</evidence>
<reference evidence="4" key="1">
    <citation type="submission" date="2017-02" db="EMBL/GenBank/DDBJ databases">
        <authorList>
            <person name="Varghese N."/>
            <person name="Submissions S."/>
        </authorList>
    </citation>
    <scope>NUCLEOTIDE SEQUENCE [LARGE SCALE GENOMIC DNA]</scope>
    <source>
        <strain evidence="4">DSM 22224</strain>
    </source>
</reference>
<dbReference type="SUPFAM" id="SSF53474">
    <property type="entry name" value="alpha/beta-Hydrolases"/>
    <property type="match status" value="1"/>
</dbReference>
<dbReference type="Proteomes" id="UP000190367">
    <property type="component" value="Unassembled WGS sequence"/>
</dbReference>
<keyword evidence="4" id="KW-1185">Reference proteome</keyword>
<dbReference type="AlphaFoldDB" id="A0A1T4TR98"/>
<dbReference type="InterPro" id="IPR049492">
    <property type="entry name" value="BD-FAE-like_dom"/>
</dbReference>
<protein>
    <submittedName>
        <fullName evidence="3">Acetyl esterase/lipase</fullName>
    </submittedName>
</protein>
<dbReference type="InterPro" id="IPR029058">
    <property type="entry name" value="AB_hydrolase_fold"/>
</dbReference>
<accession>A0A1T4TR98</accession>
<dbReference type="RefSeq" id="WP_078672438.1">
    <property type="nucleotide sequence ID" value="NZ_FUWZ01000006.1"/>
</dbReference>
<proteinExistence type="predicted"/>
<evidence type="ECO:0000313" key="3">
    <source>
        <dbReference type="EMBL" id="SKA42962.1"/>
    </source>
</evidence>
<organism evidence="3 4">
    <name type="scientific">Chitinophaga eiseniae</name>
    <dbReference type="NCBI Taxonomy" id="634771"/>
    <lineage>
        <taxon>Bacteria</taxon>
        <taxon>Pseudomonadati</taxon>
        <taxon>Bacteroidota</taxon>
        <taxon>Chitinophagia</taxon>
        <taxon>Chitinophagales</taxon>
        <taxon>Chitinophagaceae</taxon>
        <taxon>Chitinophaga</taxon>
    </lineage>
</organism>
<dbReference type="InterPro" id="IPR050300">
    <property type="entry name" value="GDXG_lipolytic_enzyme"/>
</dbReference>
<gene>
    <name evidence="3" type="ORF">SAMN04488128_10665</name>
</gene>
<evidence type="ECO:0000256" key="1">
    <source>
        <dbReference type="ARBA" id="ARBA00022801"/>
    </source>
</evidence>
<dbReference type="GO" id="GO:0016787">
    <property type="term" value="F:hydrolase activity"/>
    <property type="evidence" value="ECO:0007669"/>
    <property type="project" value="UniProtKB-KW"/>
</dbReference>
<dbReference type="Gene3D" id="3.40.50.1820">
    <property type="entry name" value="alpha/beta hydrolase"/>
    <property type="match status" value="1"/>
</dbReference>
<name>A0A1T4TR98_9BACT</name>
<evidence type="ECO:0000313" key="4">
    <source>
        <dbReference type="Proteomes" id="UP000190367"/>
    </source>
</evidence>
<dbReference type="EMBL" id="FUWZ01000006">
    <property type="protein sequence ID" value="SKA42962.1"/>
    <property type="molecule type" value="Genomic_DNA"/>
</dbReference>